<dbReference type="Pfam" id="PF01311">
    <property type="entry name" value="Bac_export_1"/>
    <property type="match status" value="1"/>
</dbReference>
<evidence type="ECO:0000256" key="5">
    <source>
        <dbReference type="ARBA" id="ARBA00022989"/>
    </source>
</evidence>
<dbReference type="AlphaFoldDB" id="A0A2N4TTA8"/>
<feature type="transmembrane region" description="Helical" evidence="7">
    <location>
        <begin position="188"/>
        <end position="206"/>
    </location>
</feature>
<dbReference type="PANTHER" id="PTHR30065:SF1">
    <property type="entry name" value="SURFACE PRESENTATION OF ANTIGENS PROTEIN SPAR"/>
    <property type="match status" value="1"/>
</dbReference>
<evidence type="ECO:0000313" key="9">
    <source>
        <dbReference type="Proteomes" id="UP000234456"/>
    </source>
</evidence>
<feature type="transmembrane region" description="Helical" evidence="7">
    <location>
        <begin position="44"/>
        <end position="62"/>
    </location>
</feature>
<dbReference type="InterPro" id="IPR006304">
    <property type="entry name" value="T3SS_SpaR/YscT"/>
</dbReference>
<dbReference type="NCBIfam" id="TIGR01401">
    <property type="entry name" value="fliR_like_III"/>
    <property type="match status" value="1"/>
</dbReference>
<protein>
    <submittedName>
        <fullName evidence="8">EscT/YscT/HrcT family type III secretion system export apparatus protein</fullName>
    </submittedName>
</protein>
<dbReference type="GO" id="GO:0005886">
    <property type="term" value="C:plasma membrane"/>
    <property type="evidence" value="ECO:0007669"/>
    <property type="project" value="UniProtKB-SubCell"/>
</dbReference>
<dbReference type="RefSeq" id="WP_102065984.1">
    <property type="nucleotide sequence ID" value="NZ_PKQE01000002.1"/>
</dbReference>
<feature type="transmembrane region" description="Helical" evidence="7">
    <location>
        <begin position="226"/>
        <end position="246"/>
    </location>
</feature>
<feature type="transmembrane region" description="Helical" evidence="7">
    <location>
        <begin position="128"/>
        <end position="151"/>
    </location>
</feature>
<feature type="transmembrane region" description="Helical" evidence="7">
    <location>
        <begin position="68"/>
        <end position="95"/>
    </location>
</feature>
<evidence type="ECO:0000256" key="1">
    <source>
        <dbReference type="ARBA" id="ARBA00004651"/>
    </source>
</evidence>
<keyword evidence="3 7" id="KW-1003">Cell membrane</keyword>
<evidence type="ECO:0000256" key="4">
    <source>
        <dbReference type="ARBA" id="ARBA00022692"/>
    </source>
</evidence>
<keyword evidence="6 7" id="KW-0472">Membrane</keyword>
<evidence type="ECO:0000313" key="8">
    <source>
        <dbReference type="EMBL" id="PLC42958.1"/>
    </source>
</evidence>
<keyword evidence="5 7" id="KW-1133">Transmembrane helix</keyword>
<dbReference type="EMBL" id="PKQE01000002">
    <property type="protein sequence ID" value="PLC42958.1"/>
    <property type="molecule type" value="Genomic_DNA"/>
</dbReference>
<comment type="subcellular location">
    <subcellularLocation>
        <location evidence="1 7">Cell membrane</location>
        <topology evidence="1 7">Multi-pass membrane protein</topology>
    </subcellularLocation>
</comment>
<proteinExistence type="inferred from homology"/>
<keyword evidence="4 7" id="KW-0812">Transmembrane</keyword>
<evidence type="ECO:0000256" key="7">
    <source>
        <dbReference type="RuleBase" id="RU362072"/>
    </source>
</evidence>
<comment type="similarity">
    <text evidence="2 7">Belongs to the FliR/MopE/SpaR family.</text>
</comment>
<dbReference type="PANTHER" id="PTHR30065">
    <property type="entry name" value="FLAGELLAR BIOSYNTHETIC PROTEIN FLIR"/>
    <property type="match status" value="1"/>
</dbReference>
<dbReference type="InterPro" id="IPR002010">
    <property type="entry name" value="T3SS_IM_R"/>
</dbReference>
<dbReference type="PRINTS" id="PR00953">
    <property type="entry name" value="TYPE3IMRPROT"/>
</dbReference>
<feature type="transmembrane region" description="Helical" evidence="7">
    <location>
        <begin position="12"/>
        <end position="32"/>
    </location>
</feature>
<dbReference type="Proteomes" id="UP000234456">
    <property type="component" value="Unassembled WGS sequence"/>
</dbReference>
<accession>A0A2N4TTA8</accession>
<organism evidence="8 9">
    <name type="scientific">Ralstonia pickettii</name>
    <name type="common">Burkholderia pickettii</name>
    <dbReference type="NCBI Taxonomy" id="329"/>
    <lineage>
        <taxon>Bacteria</taxon>
        <taxon>Pseudomonadati</taxon>
        <taxon>Pseudomonadota</taxon>
        <taxon>Betaproteobacteria</taxon>
        <taxon>Burkholderiales</taxon>
        <taxon>Burkholderiaceae</taxon>
        <taxon>Ralstonia</taxon>
    </lineage>
</organism>
<comment type="caution">
    <text evidence="8">The sequence shown here is derived from an EMBL/GenBank/DDBJ whole genome shotgun (WGS) entry which is preliminary data.</text>
</comment>
<evidence type="ECO:0000256" key="2">
    <source>
        <dbReference type="ARBA" id="ARBA00009772"/>
    </source>
</evidence>
<sequence>MTPSFSGWMETGHSVTLVLPRLLPMFFVLPVFGERMLTGLVRNGLIAVVAMFISPLVPLSVLGEQTPVMWMLLLIKEAALGLLLAMGASAMLWAVQNVGYLIDFQTGTGNATFFDPLSGQESGPTASFLGFLAITLFLTGGGLHVVLGALFESYRVWPVQALLPDVHVALDQFVIRESDSIMTWTIKLAAPIVLLLLVVEIGLSAISRSVPQLNIFMFSQPIKSGLAMLMMVLFLQFLYDALRQFIDTDSGMRGLLQLLGFPAAGP</sequence>
<evidence type="ECO:0000256" key="3">
    <source>
        <dbReference type="ARBA" id="ARBA00022475"/>
    </source>
</evidence>
<name>A0A2N4TTA8_RALPI</name>
<reference evidence="8 9" key="1">
    <citation type="submission" date="2017-12" db="EMBL/GenBank/DDBJ databases">
        <title>Draft genome sequence of Ralstonia pickettii 52.</title>
        <authorList>
            <person name="Zheng B."/>
        </authorList>
    </citation>
    <scope>NUCLEOTIDE SEQUENCE [LARGE SCALE GENOMIC DNA]</scope>
    <source>
        <strain evidence="8 9">52</strain>
    </source>
</reference>
<evidence type="ECO:0000256" key="6">
    <source>
        <dbReference type="ARBA" id="ARBA00023136"/>
    </source>
</evidence>
<gene>
    <name evidence="8" type="ORF">C0Q88_13665</name>
</gene>
<dbReference type="GO" id="GO:0006605">
    <property type="term" value="P:protein targeting"/>
    <property type="evidence" value="ECO:0007669"/>
    <property type="project" value="UniProtKB-UniRule"/>
</dbReference>
<dbReference type="OrthoDB" id="9153610at2"/>